<comment type="caution">
    <text evidence="1">The sequence shown here is derived from an EMBL/GenBank/DDBJ whole genome shotgun (WGS) entry which is preliminary data.</text>
</comment>
<evidence type="ECO:0000313" key="2">
    <source>
        <dbReference type="Proteomes" id="UP000242683"/>
    </source>
</evidence>
<sequence length="84" mass="9040">MAERRSKAIRKAAALPGREIIGPSEVKRTGTGIYAQVRCGCGFVSDVRLSVLRKGGAQSCISCANSTYRKKRTSSKFNAESCNV</sequence>
<name>A0A1Y3GCU7_9PROT</name>
<accession>A0A1Y3GCU7</accession>
<proteinExistence type="predicted"/>
<organism evidence="1 2">
    <name type="scientific">Acetobacter malorum</name>
    <dbReference type="NCBI Taxonomy" id="178901"/>
    <lineage>
        <taxon>Bacteria</taxon>
        <taxon>Pseudomonadati</taxon>
        <taxon>Pseudomonadota</taxon>
        <taxon>Alphaproteobacteria</taxon>
        <taxon>Acetobacterales</taxon>
        <taxon>Acetobacteraceae</taxon>
        <taxon>Acetobacter</taxon>
    </lineage>
</organism>
<dbReference type="EMBL" id="JOPG01000009">
    <property type="protein sequence ID" value="OUJ06629.1"/>
    <property type="molecule type" value="Genomic_DNA"/>
</dbReference>
<evidence type="ECO:0000313" key="1">
    <source>
        <dbReference type="EMBL" id="OUJ06629.1"/>
    </source>
</evidence>
<protein>
    <submittedName>
        <fullName evidence="1">Uncharacterized protein</fullName>
    </submittedName>
</protein>
<reference evidence="2" key="1">
    <citation type="submission" date="2014-06" db="EMBL/GenBank/DDBJ databases">
        <authorList>
            <person name="Winans N.J."/>
            <person name="Newell P.D."/>
            <person name="Douglas A.E."/>
        </authorList>
    </citation>
    <scope>NUCLEOTIDE SEQUENCE [LARGE SCALE GENOMIC DNA]</scope>
    <source>
        <strain evidence="2">DsW_057</strain>
    </source>
</reference>
<dbReference type="AlphaFoldDB" id="A0A1Y3GCU7"/>
<dbReference type="Proteomes" id="UP000242683">
    <property type="component" value="Unassembled WGS sequence"/>
</dbReference>
<gene>
    <name evidence="1" type="ORF">HK23_14210</name>
</gene>